<organism evidence="5 12">
    <name type="scientific">Acinetobacter baumannii</name>
    <dbReference type="NCBI Taxonomy" id="470"/>
    <lineage>
        <taxon>Bacteria</taxon>
        <taxon>Pseudomonadati</taxon>
        <taxon>Pseudomonadota</taxon>
        <taxon>Gammaproteobacteria</taxon>
        <taxon>Moraxellales</taxon>
        <taxon>Moraxellaceae</taxon>
        <taxon>Acinetobacter</taxon>
        <taxon>Acinetobacter calcoaceticus/baumannii complex</taxon>
    </lineage>
</organism>
<dbReference type="Proteomes" id="UP000461234">
    <property type="component" value="Unassembled WGS sequence"/>
</dbReference>
<protein>
    <submittedName>
        <fullName evidence="5">Uncharacterized protein</fullName>
    </submittedName>
</protein>
<dbReference type="EMBL" id="RXLU01000003">
    <property type="protein sequence ID" value="RTQ85683.1"/>
    <property type="molecule type" value="Genomic_DNA"/>
</dbReference>
<keyword evidence="1" id="KW-1133">Transmembrane helix</keyword>
<evidence type="ECO:0000313" key="12">
    <source>
        <dbReference type="Proteomes" id="UP000461234"/>
    </source>
</evidence>
<dbReference type="EMBL" id="WIOC01000029">
    <property type="protein sequence ID" value="MQR51081.1"/>
    <property type="molecule type" value="Genomic_DNA"/>
</dbReference>
<proteinExistence type="predicted"/>
<dbReference type="Proteomes" id="UP000237823">
    <property type="component" value="Unassembled WGS sequence"/>
</dbReference>
<sequence length="98" mass="11658">MNIKNQNKHSTKEKITPEIKLFGRYSISPINLILQIVWLIAWVWKVIQDLQTLHSYENPLLVYSIGMIFWIFVLYLGIYVMTVVSNKLNKLIYMRQIS</sequence>
<reference evidence="8" key="2">
    <citation type="submission" date="2015-03" db="EMBL/GenBank/DDBJ databases">
        <authorList>
            <person name="Gallagher L.A."/>
            <person name="Hayden H.S."/>
            <person name="Weiss E.J."/>
            <person name="Hager K.R."/>
            <person name="Ramage E."/>
            <person name="Radey M.R."/>
            <person name="Bydalek R."/>
            <person name="Manoil C."/>
            <person name="Miller S.I."/>
            <person name="Brittnacher M.J."/>
        </authorList>
    </citation>
    <scope>NUCLEOTIDE SEQUENCE [LARGE SCALE GENOMIC DNA]</scope>
    <source>
        <strain evidence="8">AB5075-UW</strain>
        <plasmid evidence="8">p1AB5075</plasmid>
    </source>
</reference>
<dbReference type="Proteomes" id="UP000076296">
    <property type="component" value="Unassembled WGS sequence"/>
</dbReference>
<name>A0A0B4BQL8_ACIBA</name>
<keyword evidence="1" id="KW-0472">Membrane</keyword>
<keyword evidence="2" id="KW-0614">Plasmid</keyword>
<evidence type="ECO:0000313" key="6">
    <source>
        <dbReference type="EMBL" id="PRN33064.1"/>
    </source>
</evidence>
<geneLocation type="plasmid" evidence="2 8">
    <name>p1AB5075</name>
</geneLocation>
<evidence type="ECO:0000313" key="11">
    <source>
        <dbReference type="Proteomes" id="UP000268239"/>
    </source>
</evidence>
<evidence type="ECO:0000313" key="4">
    <source>
        <dbReference type="EMBL" id="KZA11467.1"/>
    </source>
</evidence>
<feature type="transmembrane region" description="Helical" evidence="1">
    <location>
        <begin position="21"/>
        <end position="41"/>
    </location>
</feature>
<dbReference type="EMBL" id="NEPB01000034">
    <property type="protein sequence ID" value="PRN33064.1"/>
    <property type="molecule type" value="Genomic_DNA"/>
</dbReference>
<evidence type="ECO:0000313" key="9">
    <source>
        <dbReference type="Proteomes" id="UP000076296"/>
    </source>
</evidence>
<dbReference type="Proteomes" id="UP000032746">
    <property type="component" value="Plasmid p1AB5075"/>
</dbReference>
<reference evidence="5 12" key="7">
    <citation type="submission" date="2019-10" db="EMBL/GenBank/DDBJ databases">
        <title>Genetic environment of the oxa23 gene and comparative analysis of carbapenem resistant Acinetobacter baumannii isolates belonging to global clone 1, lineage 2 recovered in a burns hospital outbreak in 2012-2013.</title>
        <authorList>
            <person name="Douraghi M."/>
            <person name="Aris P."/>
            <person name="Kenyon J."/>
            <person name="Hamidian M."/>
        </authorList>
    </citation>
    <scope>NUCLEOTIDE SEQUENCE [LARGE SCALE GENOMIC DNA]</scope>
    <source>
        <strain evidence="5 12">ABS103</strain>
    </source>
</reference>
<evidence type="ECO:0000313" key="8">
    <source>
        <dbReference type="Proteomes" id="UP000032746"/>
    </source>
</evidence>
<reference evidence="4 9" key="4">
    <citation type="submission" date="2016-01" db="EMBL/GenBank/DDBJ databases">
        <title>Draft sequences of Acinetobacter baumannii isolates from wounded military personnel.</title>
        <authorList>
            <person name="Arivett B.A."/>
            <person name="Fiester S.E."/>
            <person name="Ream D.C."/>
            <person name="Actis L.A."/>
        </authorList>
    </citation>
    <scope>NUCLEOTIDE SEQUENCE [LARGE SCALE GENOMIC DNA]</scope>
    <source>
        <strain evidence="4 9">AB2828</strain>
    </source>
</reference>
<geneLocation type="plasmid" evidence="3">
    <name>pA105-1</name>
</geneLocation>
<gene>
    <name evidence="2" type="ORF">ABUW_4015</name>
    <name evidence="6" type="ORF">B9W25_13615</name>
    <name evidence="7" type="ORF">EJ062_01065</name>
    <name evidence="5" type="ORF">F2P40_17430</name>
    <name evidence="4" type="ORF">LV35_03767</name>
</gene>
<evidence type="ECO:0000313" key="5">
    <source>
        <dbReference type="EMBL" id="MQR51081.1"/>
    </source>
</evidence>
<reference evidence="2 8" key="1">
    <citation type="journal article" date="2015" name="J. Bacteriol.">
        <title>Resources for Genetic and Genomic Analysis of Emerging Pathogen Acinetobacter baumannii.</title>
        <authorList>
            <person name="Gallagher L.A."/>
            <person name="Ramage E."/>
            <person name="Weiss E.J."/>
            <person name="Radey M."/>
            <person name="Hayden H.S."/>
            <person name="Held K.G."/>
            <person name="Huse H.K."/>
            <person name="Zurawski D.V."/>
            <person name="Brittnacher M.J."/>
            <person name="Manoil C."/>
        </authorList>
    </citation>
    <scope>NUCLEOTIDE SEQUENCE [LARGE SCALE GENOMIC DNA]</scope>
    <source>
        <strain evidence="2 8">AB5075-UW</strain>
        <plasmid evidence="2 8">p1AB5075</plasmid>
    </source>
</reference>
<evidence type="ECO:0000313" key="7">
    <source>
        <dbReference type="EMBL" id="RTQ85683.1"/>
    </source>
</evidence>
<dbReference type="EMBL" id="LRDT01000050">
    <property type="protein sequence ID" value="KZA11467.1"/>
    <property type="molecule type" value="Genomic_DNA"/>
</dbReference>
<reference evidence="7 11" key="6">
    <citation type="submission" date="2018-12" db="EMBL/GenBank/DDBJ databases">
        <title>Draft Genome Sequences Human Pathogenic Acinetobacter baumannii Strains.</title>
        <authorList>
            <person name="Madhi M."/>
            <person name="Ronco T."/>
            <person name="Olsen R.H."/>
            <person name="Hassani A."/>
        </authorList>
    </citation>
    <scope>NUCLEOTIDE SEQUENCE [LARGE SCALE GENOMIC DNA]</scope>
    <source>
        <strain evidence="7 11">AB3</strain>
    </source>
</reference>
<evidence type="ECO:0000256" key="1">
    <source>
        <dbReference type="SAM" id="Phobius"/>
    </source>
</evidence>
<dbReference type="AlphaFoldDB" id="A0A0B4BQL8"/>
<evidence type="ECO:0000313" key="10">
    <source>
        <dbReference type="Proteomes" id="UP000237823"/>
    </source>
</evidence>
<keyword evidence="1" id="KW-0812">Transmembrane</keyword>
<dbReference type="Proteomes" id="UP000268239">
    <property type="component" value="Unassembled WGS sequence"/>
</dbReference>
<reference evidence="6 10" key="5">
    <citation type="submission" date="2017-04" db="EMBL/GenBank/DDBJ databases">
        <title>Comparison of Acinetobacter baumannii whole genome sequences from two major hospitals in Kuwait.</title>
        <authorList>
            <person name="Nasser K."/>
            <person name="Habibi N."/>
            <person name="Khan M.W."/>
            <person name="Purohit P."/>
            <person name="Al-Obaid I."/>
            <person name="Dhar R."/>
            <person name="Al-Fouzan W."/>
            <person name="Mustafa A.S."/>
        </authorList>
    </citation>
    <scope>NUCLEOTIDE SEQUENCE [LARGE SCALE GENOMIC DNA]</scope>
    <source>
        <strain evidence="6 10">KUFAR57</strain>
    </source>
</reference>
<evidence type="ECO:0000313" key="2">
    <source>
        <dbReference type="EMBL" id="AKA33586.1"/>
    </source>
</evidence>
<evidence type="ECO:0000313" key="3">
    <source>
        <dbReference type="EMBL" id="ALN43337.1"/>
    </source>
</evidence>
<accession>A0A0B4BQL8</accession>
<dbReference type="EMBL" id="CP008707">
    <property type="protein sequence ID" value="AKA33586.1"/>
    <property type="molecule type" value="Genomic_DNA"/>
</dbReference>
<dbReference type="PATRIC" id="fig|470.1325.peg.3330"/>
<feature type="transmembrane region" description="Helical" evidence="1">
    <location>
        <begin position="61"/>
        <end position="84"/>
    </location>
</feature>
<reference evidence="3" key="3">
    <citation type="journal article" date="2016" name="Antimicrob. Agents Chemother.">
        <title>Novel Aminoglycoside Resistance Transposons and Transposon-Derived Circular Forms Detected in Carbapenem-Resistant Acinetobacter baumannii Clinical Isolates.</title>
        <authorList>
            <person name="Karah N."/>
            <person name="Dwibedi C.K."/>
            <person name="Sjostrom K."/>
            <person name="Edquist P."/>
            <person name="Johansson A."/>
            <person name="Wai S.N."/>
            <person name="Uhlin B.E."/>
        </authorList>
    </citation>
    <scope>NUCLEOTIDE SEQUENCE</scope>
    <source>
        <strain evidence="3">A105</strain>
        <plasmid evidence="3">pA105-1</plasmid>
    </source>
</reference>
<dbReference type="EMBL" id="KR535992">
    <property type="protein sequence ID" value="ALN43337.1"/>
    <property type="molecule type" value="Genomic_DNA"/>
</dbReference>